<dbReference type="EC" id="3.4.-.-" evidence="6"/>
<dbReference type="Pfam" id="PF16325">
    <property type="entry name" value="Peptidase_U32_C"/>
    <property type="match status" value="1"/>
</dbReference>
<dbReference type="PANTHER" id="PTHR30217:SF6">
    <property type="entry name" value="TRNA HYDROXYLATION PROTEIN P"/>
    <property type="match status" value="1"/>
</dbReference>
<proteinExistence type="inferred from homology"/>
<keyword evidence="1 6" id="KW-0645">Protease</keyword>
<evidence type="ECO:0000256" key="2">
    <source>
        <dbReference type="ARBA" id="ARBA00022801"/>
    </source>
</evidence>
<evidence type="ECO:0000256" key="4">
    <source>
        <dbReference type="SAM" id="MobiDB-lite"/>
    </source>
</evidence>
<dbReference type="Gene3D" id="2.40.30.10">
    <property type="entry name" value="Translation factors"/>
    <property type="match status" value="1"/>
</dbReference>
<comment type="caution">
    <text evidence="6">The sequence shown here is derived from an EMBL/GenBank/DDBJ whole genome shotgun (WGS) entry which is preliminary data.</text>
</comment>
<feature type="region of interest" description="Disordered" evidence="4">
    <location>
        <begin position="1"/>
        <end position="28"/>
    </location>
</feature>
<dbReference type="InParanoid" id="M1YXD7"/>
<feature type="compositionally biased region" description="Polar residues" evidence="4">
    <location>
        <begin position="1"/>
        <end position="20"/>
    </location>
</feature>
<keyword evidence="7" id="KW-1185">Reference proteome</keyword>
<dbReference type="InterPro" id="IPR051454">
    <property type="entry name" value="RNA/ubiquinone_mod_enzymes"/>
</dbReference>
<evidence type="ECO:0000256" key="3">
    <source>
        <dbReference type="ARBA" id="ARBA00038374"/>
    </source>
</evidence>
<dbReference type="InterPro" id="IPR001539">
    <property type="entry name" value="Peptidase_U32"/>
</dbReference>
<dbReference type="PANTHER" id="PTHR30217">
    <property type="entry name" value="PEPTIDASE U32 FAMILY"/>
    <property type="match status" value="1"/>
</dbReference>
<accession>M1YXD7</accession>
<name>M1YXD7_NITG3</name>
<dbReference type="InterPro" id="IPR032525">
    <property type="entry name" value="Peptidase_U32_C"/>
</dbReference>
<dbReference type="OrthoDB" id="9807498at2"/>
<evidence type="ECO:0000313" key="6">
    <source>
        <dbReference type="EMBL" id="CCQ89963.1"/>
    </source>
</evidence>
<dbReference type="STRING" id="1266370.NITGR_190073"/>
<evidence type="ECO:0000256" key="1">
    <source>
        <dbReference type="ARBA" id="ARBA00022670"/>
    </source>
</evidence>
<dbReference type="Pfam" id="PF01136">
    <property type="entry name" value="Peptidase_U32"/>
    <property type="match status" value="1"/>
</dbReference>
<dbReference type="FunCoup" id="M1YXD7">
    <property type="interactions" value="137"/>
</dbReference>
<dbReference type="PROSITE" id="PS01276">
    <property type="entry name" value="PEPTIDASE_U32"/>
    <property type="match status" value="1"/>
</dbReference>
<dbReference type="Proteomes" id="UP000011704">
    <property type="component" value="Unassembled WGS sequence"/>
</dbReference>
<gene>
    <name evidence="6" type="primary">yegQ</name>
    <name evidence="6" type="ORF">NITGR_190073</name>
</gene>
<dbReference type="RefSeq" id="WP_005006934.1">
    <property type="nucleotide sequence ID" value="NZ_HG422173.1"/>
</dbReference>
<feature type="domain" description="Peptidase family U32 C-terminal" evidence="5">
    <location>
        <begin position="366"/>
        <end position="442"/>
    </location>
</feature>
<organism evidence="6 7">
    <name type="scientific">Nitrospina gracilis (strain 3/211)</name>
    <dbReference type="NCBI Taxonomy" id="1266370"/>
    <lineage>
        <taxon>Bacteria</taxon>
        <taxon>Pseudomonadati</taxon>
        <taxon>Nitrospinota/Tectimicrobiota group</taxon>
        <taxon>Nitrospinota</taxon>
        <taxon>Nitrospinia</taxon>
        <taxon>Nitrospinales</taxon>
        <taxon>Nitrospinaceae</taxon>
        <taxon>Nitrospina</taxon>
    </lineage>
</organism>
<dbReference type="GO" id="GO:0006508">
    <property type="term" value="P:proteolysis"/>
    <property type="evidence" value="ECO:0007669"/>
    <property type="project" value="UniProtKB-KW"/>
</dbReference>
<dbReference type="NCBIfam" id="NF011996">
    <property type="entry name" value="PRK15452.1"/>
    <property type="match status" value="1"/>
</dbReference>
<dbReference type="GO" id="GO:0008233">
    <property type="term" value="F:peptidase activity"/>
    <property type="evidence" value="ECO:0007669"/>
    <property type="project" value="UniProtKB-KW"/>
</dbReference>
<reference evidence="6 7" key="1">
    <citation type="journal article" date="2013" name="Front. Microbiol.">
        <title>The genome of Nitrospina gracilis illuminates the metabolism and evolution of the major marine nitrite oxidizer.</title>
        <authorList>
            <person name="Luecker S."/>
            <person name="Nowka B."/>
            <person name="Rattei T."/>
            <person name="Spieck E."/>
            <person name="and Daims H."/>
        </authorList>
    </citation>
    <scope>NUCLEOTIDE SEQUENCE [LARGE SCALE GENOMIC DNA]</scope>
    <source>
        <strain evidence="6 7">3/211</strain>
    </source>
</reference>
<sequence>MKPKNESQNTARSGPVSSPGTGVPELLAPAGSPEKLDYALAYGADAVYAGIPRFSLRARENPFKDATLKEAIERTHRMGRKIYITANILPPNRKIESFKQSLAFYAEAQPDAFIMADPGMIRFARREFPHVPVHLSVQTNTINHESVQFWYDEGVSRIILSRELSLPEIAEIHAKVPGMELESFVHGAICIAYSGRCLLSNYFNHRDANQGTCTNSCRWEYDVHQQPHESAPVQSTHNPNILSGEYFLEERERPGELMPIDEDEHGTYIMNSKDLRAIEYLKPIHDAGVCSFKIEGRTKTIYYLSMVVRSYRRAIDDLARGQAFDPKLIDEINKTANRGFTSAFLVPRSDHQTERFDSAQETDLPQVFAGQVTDSRKGWMEVEVKNRIEVGDRVEYISPSRQSYFHIAAIENAKGEAVNVAHGGAGRVWIATDQAVEPYALLSRVVSQQTADSLSLQAQ</sequence>
<evidence type="ECO:0000313" key="7">
    <source>
        <dbReference type="Proteomes" id="UP000011704"/>
    </source>
</evidence>
<comment type="similarity">
    <text evidence="3">Belongs to the peptidase U32 family.</text>
</comment>
<dbReference type="EMBL" id="CAQJ01000021">
    <property type="protein sequence ID" value="CCQ89963.1"/>
    <property type="molecule type" value="Genomic_DNA"/>
</dbReference>
<evidence type="ECO:0000259" key="5">
    <source>
        <dbReference type="Pfam" id="PF16325"/>
    </source>
</evidence>
<dbReference type="HOGENOM" id="CLU_011540_0_2_0"/>
<dbReference type="AlphaFoldDB" id="M1YXD7"/>
<keyword evidence="2 6" id="KW-0378">Hydrolase</keyword>
<protein>
    <submittedName>
        <fullName evidence="6">Uncharacterized protease yegQ</fullName>
        <ecNumber evidence="6">3.4.-.-</ecNumber>
    </submittedName>
</protein>